<keyword evidence="16" id="KW-0472">Membrane</keyword>
<evidence type="ECO:0000259" key="18">
    <source>
        <dbReference type="PROSITE" id="PS50011"/>
    </source>
</evidence>
<keyword evidence="16" id="KW-1133">Transmembrane helix</keyword>
<dbReference type="InterPro" id="IPR008271">
    <property type="entry name" value="Ser/Thr_kinase_AS"/>
</dbReference>
<keyword evidence="9 14" id="KW-0067">ATP-binding</keyword>
<dbReference type="Gene3D" id="1.10.510.10">
    <property type="entry name" value="Transferase(Phosphotransferase) domain 1"/>
    <property type="match status" value="1"/>
</dbReference>
<keyword evidence="10" id="KW-1015">Disulfide bond</keyword>
<dbReference type="InterPro" id="IPR024171">
    <property type="entry name" value="SRK-like_kinase"/>
</dbReference>
<dbReference type="PROSITE" id="PS00107">
    <property type="entry name" value="PROTEIN_KINASE_ATP"/>
    <property type="match status" value="1"/>
</dbReference>
<dbReference type="FunFam" id="1.10.510.10:FF:000060">
    <property type="entry name" value="G-type lectin S-receptor-like serine/threonine-protein kinase"/>
    <property type="match status" value="1"/>
</dbReference>
<dbReference type="PROSITE" id="PS50927">
    <property type="entry name" value="BULB_LECTIN"/>
    <property type="match status" value="1"/>
</dbReference>
<dbReference type="SMART" id="SM00220">
    <property type="entry name" value="S_TKc"/>
    <property type="match status" value="1"/>
</dbReference>
<dbReference type="InterPro" id="IPR036426">
    <property type="entry name" value="Bulb-type_lectin_dom_sf"/>
</dbReference>
<evidence type="ECO:0000256" key="7">
    <source>
        <dbReference type="ARBA" id="ARBA00022741"/>
    </source>
</evidence>
<keyword evidence="22" id="KW-1185">Reference proteome</keyword>
<dbReference type="Pfam" id="PF01453">
    <property type="entry name" value="B_lectin"/>
    <property type="match status" value="1"/>
</dbReference>
<comment type="similarity">
    <text evidence="14">Belongs to the protein kinase superfamily. Ser/Thr protein kinase family.</text>
</comment>
<dbReference type="GO" id="GO:0048544">
    <property type="term" value="P:recognition of pollen"/>
    <property type="evidence" value="ECO:0007669"/>
    <property type="project" value="InterPro"/>
</dbReference>
<dbReference type="SUPFAM" id="SSF56112">
    <property type="entry name" value="Protein kinase-like (PK-like)"/>
    <property type="match status" value="1"/>
</dbReference>
<evidence type="ECO:0000256" key="1">
    <source>
        <dbReference type="ARBA" id="ARBA00004251"/>
    </source>
</evidence>
<dbReference type="PIRSF" id="PIRSF000641">
    <property type="entry name" value="SRK"/>
    <property type="match status" value="1"/>
</dbReference>
<dbReference type="Pfam" id="PF07714">
    <property type="entry name" value="PK_Tyr_Ser-Thr"/>
    <property type="match status" value="1"/>
</dbReference>
<organism evidence="21 22">
    <name type="scientific">Platanthera zijinensis</name>
    <dbReference type="NCBI Taxonomy" id="2320716"/>
    <lineage>
        <taxon>Eukaryota</taxon>
        <taxon>Viridiplantae</taxon>
        <taxon>Streptophyta</taxon>
        <taxon>Embryophyta</taxon>
        <taxon>Tracheophyta</taxon>
        <taxon>Spermatophyta</taxon>
        <taxon>Magnoliopsida</taxon>
        <taxon>Liliopsida</taxon>
        <taxon>Asparagales</taxon>
        <taxon>Orchidaceae</taxon>
        <taxon>Orchidoideae</taxon>
        <taxon>Orchideae</taxon>
        <taxon>Orchidinae</taxon>
        <taxon>Platanthera</taxon>
    </lineage>
</organism>
<dbReference type="SMART" id="SM00108">
    <property type="entry name" value="B_lectin"/>
    <property type="match status" value="1"/>
</dbReference>
<reference evidence="21 22" key="1">
    <citation type="journal article" date="2022" name="Nat. Plants">
        <title>Genomes of leafy and leafless Platanthera orchids illuminate the evolution of mycoheterotrophy.</title>
        <authorList>
            <person name="Li M.H."/>
            <person name="Liu K.W."/>
            <person name="Li Z."/>
            <person name="Lu H.C."/>
            <person name="Ye Q.L."/>
            <person name="Zhang D."/>
            <person name="Wang J.Y."/>
            <person name="Li Y.F."/>
            <person name="Zhong Z.M."/>
            <person name="Liu X."/>
            <person name="Yu X."/>
            <person name="Liu D.K."/>
            <person name="Tu X.D."/>
            <person name="Liu B."/>
            <person name="Hao Y."/>
            <person name="Liao X.Y."/>
            <person name="Jiang Y.T."/>
            <person name="Sun W.H."/>
            <person name="Chen J."/>
            <person name="Chen Y.Q."/>
            <person name="Ai Y."/>
            <person name="Zhai J.W."/>
            <person name="Wu S.S."/>
            <person name="Zhou Z."/>
            <person name="Hsiao Y.Y."/>
            <person name="Wu W.L."/>
            <person name="Chen Y.Y."/>
            <person name="Lin Y.F."/>
            <person name="Hsu J.L."/>
            <person name="Li C.Y."/>
            <person name="Wang Z.W."/>
            <person name="Zhao X."/>
            <person name="Zhong W.Y."/>
            <person name="Ma X.K."/>
            <person name="Ma L."/>
            <person name="Huang J."/>
            <person name="Chen G.Z."/>
            <person name="Huang M.Z."/>
            <person name="Huang L."/>
            <person name="Peng D.H."/>
            <person name="Luo Y.B."/>
            <person name="Zou S.Q."/>
            <person name="Chen S.P."/>
            <person name="Lan S."/>
            <person name="Tsai W.C."/>
            <person name="Van de Peer Y."/>
            <person name="Liu Z.J."/>
        </authorList>
    </citation>
    <scope>NUCLEOTIDE SEQUENCE [LARGE SCALE GENOMIC DNA]</scope>
    <source>
        <strain evidence="21">Lor287</strain>
    </source>
</reference>
<evidence type="ECO:0000256" key="12">
    <source>
        <dbReference type="ARBA" id="ARBA00047899"/>
    </source>
</evidence>
<keyword evidence="6 17" id="KW-0732">Signal</keyword>
<feature type="chain" id="PRO_5042827872" description="Receptor-like serine/threonine-protein kinase" evidence="17">
    <location>
        <begin position="28"/>
        <end position="820"/>
    </location>
</feature>
<evidence type="ECO:0000256" key="11">
    <source>
        <dbReference type="ARBA" id="ARBA00023180"/>
    </source>
</evidence>
<evidence type="ECO:0000256" key="9">
    <source>
        <dbReference type="ARBA" id="ARBA00022840"/>
    </source>
</evidence>
<dbReference type="CDD" id="cd00028">
    <property type="entry name" value="B_lectin"/>
    <property type="match status" value="1"/>
</dbReference>
<dbReference type="InterPro" id="IPR001480">
    <property type="entry name" value="Bulb-type_lectin_dom"/>
</dbReference>
<dbReference type="GO" id="GO:0004674">
    <property type="term" value="F:protein serine/threonine kinase activity"/>
    <property type="evidence" value="ECO:0007669"/>
    <property type="project" value="UniProtKB-KW"/>
</dbReference>
<evidence type="ECO:0000256" key="17">
    <source>
        <dbReference type="SAM" id="SignalP"/>
    </source>
</evidence>
<dbReference type="CDD" id="cd01098">
    <property type="entry name" value="PAN_AP_plant"/>
    <property type="match status" value="1"/>
</dbReference>
<evidence type="ECO:0000259" key="19">
    <source>
        <dbReference type="PROSITE" id="PS50927"/>
    </source>
</evidence>
<evidence type="ECO:0000313" key="21">
    <source>
        <dbReference type="EMBL" id="KAK8930807.1"/>
    </source>
</evidence>
<dbReference type="InterPro" id="IPR011009">
    <property type="entry name" value="Kinase-like_dom_sf"/>
</dbReference>
<dbReference type="PANTHER" id="PTHR27002">
    <property type="entry name" value="RECEPTOR-LIKE SERINE/THREONINE-PROTEIN KINASE SD1-8"/>
    <property type="match status" value="1"/>
</dbReference>
<evidence type="ECO:0000256" key="2">
    <source>
        <dbReference type="ARBA" id="ARBA00022475"/>
    </source>
</evidence>
<dbReference type="EC" id="2.7.11.1" evidence="14"/>
<keyword evidence="8 14" id="KW-0418">Kinase</keyword>
<feature type="signal peptide" evidence="17">
    <location>
        <begin position="1"/>
        <end position="27"/>
    </location>
</feature>
<keyword evidence="4" id="KW-0245">EGF-like domain</keyword>
<dbReference type="GO" id="GO:0051707">
    <property type="term" value="P:response to other organism"/>
    <property type="evidence" value="ECO:0007669"/>
    <property type="project" value="UniProtKB-ARBA"/>
</dbReference>
<dbReference type="EMBL" id="JBBWWQ010000014">
    <property type="protein sequence ID" value="KAK8930807.1"/>
    <property type="molecule type" value="Genomic_DNA"/>
</dbReference>
<dbReference type="SUPFAM" id="SSF51110">
    <property type="entry name" value="alpha-D-mannose-specific plant lectins"/>
    <property type="match status" value="1"/>
</dbReference>
<evidence type="ECO:0000313" key="22">
    <source>
        <dbReference type="Proteomes" id="UP001418222"/>
    </source>
</evidence>
<name>A0AAP0B7B8_9ASPA</name>
<evidence type="ECO:0000256" key="8">
    <source>
        <dbReference type="ARBA" id="ARBA00022777"/>
    </source>
</evidence>
<protein>
    <recommendedName>
        <fullName evidence="14">Receptor-like serine/threonine-protein kinase</fullName>
        <ecNumber evidence="14">2.7.11.1</ecNumber>
    </recommendedName>
</protein>
<keyword evidence="5 14" id="KW-0808">Transferase</keyword>
<proteinExistence type="inferred from homology"/>
<keyword evidence="2" id="KW-1003">Cell membrane</keyword>
<feature type="domain" description="Bulb-type lectin" evidence="19">
    <location>
        <begin position="31"/>
        <end position="152"/>
    </location>
</feature>
<evidence type="ECO:0000256" key="5">
    <source>
        <dbReference type="ARBA" id="ARBA00022679"/>
    </source>
</evidence>
<dbReference type="SMART" id="SM00473">
    <property type="entry name" value="PAN_AP"/>
    <property type="match status" value="1"/>
</dbReference>
<dbReference type="Gene3D" id="2.90.10.10">
    <property type="entry name" value="Bulb-type lectin domain"/>
    <property type="match status" value="1"/>
</dbReference>
<sequence length="820" mass="91251">MGGLDVIRRRLLIFSILLSLTPPSASTSQTNTFIELGKSLADGSILSSAGGTFHLGFFSLDGSSDRYVGIWHGRFSPDNVVWVANRDSPIPRSTASLAIAADGNLVVVDDHNEFVWSTNATFPSNDSTAELTDYGDLVVNNSGATAWESFAHPTNTYLPGMKVGLRLDPNSNQVLTSGNFSLGVDPSSQLFMWESGRPRWRSGPWNGQVFVGIPGMMFPAAYGFTLSNFIQGNTVYYYTSHNSSHRWILTPAGTVKHLVFFESNKTWLNFWEAPITECDEYNKCGKFGICADDSTPICSCLKGFTAKSSREWNSGNWTGGCVRTTRLECESRRMTDKFYQLQGVKLPDLEDRVTEREVVNLSSCQEVCLENCSCRAYTFLDAIGCMIWAVDLVDITVFSAGGYDLYLRLAPGEFSQDNKKKKALAAYVTVIIVLVGVFLLGFMSFLLWKWKGRTKEVHRPAQNIEELGQSSNAIELQDEGNQGKSRELPLFGFSIVEAATGGFSELNFLGKGGFGSVYKGKLPGGQEIAVKRLSRGSRQGLEEFKNEVMVIAKLQHRNLVRLLGFCTEKEDQMLIYEYMPNKSLDAFLFESSKRALLDWKTRYRIIEGIARGLLYLHRDSRLRIIHRDLKASNILLDEEMNPKISDFGLAKIFRNDSNETTTDRVVGTYGYMSPEYAMQGLFSVKSDVYSFGVLLLEIVSGKRNSSYNSPADLYLLAFAWKLWIEENMIELVDPEIRDSCPYHEVSSCINVGLLCVQDRATERPSMSSVVMMLETGIIRAQPVPKRPTFAIATNLTDSKSHSSDAGISSNNASITVLVGR</sequence>
<keyword evidence="3 14" id="KW-0723">Serine/threonine-protein kinase</keyword>
<dbReference type="Proteomes" id="UP001418222">
    <property type="component" value="Unassembled WGS sequence"/>
</dbReference>
<evidence type="ECO:0000256" key="15">
    <source>
        <dbReference type="PROSITE-ProRule" id="PRU10141"/>
    </source>
</evidence>
<dbReference type="PROSITE" id="PS50011">
    <property type="entry name" value="PROTEIN_KINASE_DOM"/>
    <property type="match status" value="1"/>
</dbReference>
<evidence type="ECO:0000256" key="16">
    <source>
        <dbReference type="SAM" id="Phobius"/>
    </source>
</evidence>
<evidence type="ECO:0000256" key="10">
    <source>
        <dbReference type="ARBA" id="ARBA00023157"/>
    </source>
</evidence>
<dbReference type="InterPro" id="IPR003609">
    <property type="entry name" value="Pan_app"/>
</dbReference>
<dbReference type="AlphaFoldDB" id="A0AAP0B7B8"/>
<dbReference type="InterPro" id="IPR000858">
    <property type="entry name" value="S_locus_glycoprot_dom"/>
</dbReference>
<dbReference type="GO" id="GO:0005886">
    <property type="term" value="C:plasma membrane"/>
    <property type="evidence" value="ECO:0007669"/>
    <property type="project" value="UniProtKB-SubCell"/>
</dbReference>
<dbReference type="FunFam" id="3.30.200.20:FF:000195">
    <property type="entry name" value="G-type lectin S-receptor-like serine/threonine-protein kinase"/>
    <property type="match status" value="1"/>
</dbReference>
<dbReference type="SUPFAM" id="SSF57414">
    <property type="entry name" value="Hairpin loop containing domain-like"/>
    <property type="match status" value="1"/>
</dbReference>
<comment type="subcellular location">
    <subcellularLocation>
        <location evidence="1">Cell membrane</location>
        <topology evidence="1">Single-pass type I membrane protein</topology>
    </subcellularLocation>
</comment>
<evidence type="ECO:0000256" key="6">
    <source>
        <dbReference type="ARBA" id="ARBA00022729"/>
    </source>
</evidence>
<dbReference type="GO" id="GO:0005524">
    <property type="term" value="F:ATP binding"/>
    <property type="evidence" value="ECO:0007669"/>
    <property type="project" value="UniProtKB-UniRule"/>
</dbReference>
<dbReference type="PROSITE" id="PS50948">
    <property type="entry name" value="PAN"/>
    <property type="match status" value="1"/>
</dbReference>
<keyword evidence="7 14" id="KW-0547">Nucleotide-binding</keyword>
<dbReference type="PROSITE" id="PS00108">
    <property type="entry name" value="PROTEIN_KINASE_ST"/>
    <property type="match status" value="1"/>
</dbReference>
<evidence type="ECO:0000256" key="3">
    <source>
        <dbReference type="ARBA" id="ARBA00022527"/>
    </source>
</evidence>
<comment type="catalytic activity">
    <reaction evidence="12 14">
        <text>L-threonyl-[protein] + ATP = O-phospho-L-threonyl-[protein] + ADP + H(+)</text>
        <dbReference type="Rhea" id="RHEA:46608"/>
        <dbReference type="Rhea" id="RHEA-COMP:11060"/>
        <dbReference type="Rhea" id="RHEA-COMP:11605"/>
        <dbReference type="ChEBI" id="CHEBI:15378"/>
        <dbReference type="ChEBI" id="CHEBI:30013"/>
        <dbReference type="ChEBI" id="CHEBI:30616"/>
        <dbReference type="ChEBI" id="CHEBI:61977"/>
        <dbReference type="ChEBI" id="CHEBI:456216"/>
        <dbReference type="EC" id="2.7.11.1"/>
    </reaction>
</comment>
<dbReference type="Pfam" id="PF08276">
    <property type="entry name" value="PAN_2"/>
    <property type="match status" value="1"/>
</dbReference>
<keyword evidence="11" id="KW-0325">Glycoprotein</keyword>
<dbReference type="InterPro" id="IPR000719">
    <property type="entry name" value="Prot_kinase_dom"/>
</dbReference>
<feature type="domain" description="Apple" evidence="20">
    <location>
        <begin position="329"/>
        <end position="410"/>
    </location>
</feature>
<evidence type="ECO:0000256" key="14">
    <source>
        <dbReference type="PIRNR" id="PIRNR000641"/>
    </source>
</evidence>
<dbReference type="Gene3D" id="3.30.200.20">
    <property type="entry name" value="Phosphorylase Kinase, domain 1"/>
    <property type="match status" value="1"/>
</dbReference>
<comment type="catalytic activity">
    <reaction evidence="13 14">
        <text>L-seryl-[protein] + ATP = O-phospho-L-seryl-[protein] + ADP + H(+)</text>
        <dbReference type="Rhea" id="RHEA:17989"/>
        <dbReference type="Rhea" id="RHEA-COMP:9863"/>
        <dbReference type="Rhea" id="RHEA-COMP:11604"/>
        <dbReference type="ChEBI" id="CHEBI:15378"/>
        <dbReference type="ChEBI" id="CHEBI:29999"/>
        <dbReference type="ChEBI" id="CHEBI:30616"/>
        <dbReference type="ChEBI" id="CHEBI:83421"/>
        <dbReference type="ChEBI" id="CHEBI:456216"/>
        <dbReference type="EC" id="2.7.11.1"/>
    </reaction>
</comment>
<evidence type="ECO:0000256" key="13">
    <source>
        <dbReference type="ARBA" id="ARBA00048679"/>
    </source>
</evidence>
<dbReference type="Pfam" id="PF00954">
    <property type="entry name" value="S_locus_glycop"/>
    <property type="match status" value="1"/>
</dbReference>
<dbReference type="CDD" id="cd14066">
    <property type="entry name" value="STKc_IRAK"/>
    <property type="match status" value="1"/>
</dbReference>
<feature type="transmembrane region" description="Helical" evidence="16">
    <location>
        <begin position="424"/>
        <end position="448"/>
    </location>
</feature>
<evidence type="ECO:0000259" key="20">
    <source>
        <dbReference type="PROSITE" id="PS50948"/>
    </source>
</evidence>
<feature type="domain" description="Protein kinase" evidence="18">
    <location>
        <begin position="503"/>
        <end position="789"/>
    </location>
</feature>
<feature type="binding site" evidence="15">
    <location>
        <position position="531"/>
    </location>
    <ligand>
        <name>ATP</name>
        <dbReference type="ChEBI" id="CHEBI:30616"/>
    </ligand>
</feature>
<evidence type="ECO:0000256" key="4">
    <source>
        <dbReference type="ARBA" id="ARBA00022536"/>
    </source>
</evidence>
<gene>
    <name evidence="21" type="primary">B120</name>
    <name evidence="21" type="ORF">KSP39_PZI016888</name>
</gene>
<keyword evidence="16" id="KW-0812">Transmembrane</keyword>
<comment type="caution">
    <text evidence="21">The sequence shown here is derived from an EMBL/GenBank/DDBJ whole genome shotgun (WGS) entry which is preliminary data.</text>
</comment>
<dbReference type="InterPro" id="IPR001245">
    <property type="entry name" value="Ser-Thr/Tyr_kinase_cat_dom"/>
</dbReference>
<dbReference type="InterPro" id="IPR017441">
    <property type="entry name" value="Protein_kinase_ATP_BS"/>
</dbReference>
<accession>A0AAP0B7B8</accession>
<dbReference type="PANTHER" id="PTHR27002:SF932">
    <property type="entry name" value="RECEPTOR-LIKE SERINE_THREONINE-PROTEIN KINASE"/>
    <property type="match status" value="1"/>
</dbReference>